<dbReference type="RefSeq" id="XP_003061954.1">
    <property type="nucleotide sequence ID" value="XM_003061908.1"/>
</dbReference>
<dbReference type="OrthoDB" id="2338at2759"/>
<dbReference type="GO" id="GO:0009507">
    <property type="term" value="C:chloroplast"/>
    <property type="evidence" value="ECO:0007669"/>
    <property type="project" value="UniProtKB-SubCell"/>
</dbReference>
<comment type="cofactor">
    <cofactor evidence="6">
        <name>Mn(2+)</name>
        <dbReference type="ChEBI" id="CHEBI:29035"/>
    </cofactor>
    <cofactor evidence="6">
        <name>Co(2+)</name>
        <dbReference type="ChEBI" id="CHEBI:48828"/>
    </cofactor>
    <cofactor evidence="6">
        <name>Cd(2+)</name>
        <dbReference type="ChEBI" id="CHEBI:48775"/>
    </cofactor>
    <text evidence="6">Binds 1 divalent cation per subunit. The enzyme is active with manganese, cobalt or cadmium ions.</text>
</comment>
<dbReference type="PANTHER" id="PTHR21337">
    <property type="entry name" value="PHOSPHO-2-DEHYDRO-3-DEOXYHEPTONATE ALDOLASE 1, 2"/>
    <property type="match status" value="1"/>
</dbReference>
<dbReference type="InterPro" id="IPR013785">
    <property type="entry name" value="Aldolase_TIM"/>
</dbReference>
<evidence type="ECO:0000256" key="3">
    <source>
        <dbReference type="ARBA" id="ARBA00022679"/>
    </source>
</evidence>
<dbReference type="Gene3D" id="3.20.20.70">
    <property type="entry name" value="Aldolase class I"/>
    <property type="match status" value="1"/>
</dbReference>
<dbReference type="KEGG" id="mpp:MICPUCDRAFT_49704"/>
<keyword evidence="6" id="KW-0104">Cadmium</keyword>
<feature type="binding site" evidence="6">
    <location>
        <begin position="330"/>
        <end position="331"/>
    </location>
    <ligand>
        <name>phosphoenolpyruvate</name>
        <dbReference type="ChEBI" id="CHEBI:58702"/>
    </ligand>
</feature>
<feature type="binding site" evidence="6">
    <location>
        <position position="416"/>
    </location>
    <ligand>
        <name>Mn(2+)</name>
        <dbReference type="ChEBI" id="CHEBI:29035"/>
    </ligand>
</feature>
<feature type="binding site" evidence="6">
    <location>
        <position position="171"/>
    </location>
    <ligand>
        <name>phosphoenolpyruvate</name>
        <dbReference type="ChEBI" id="CHEBI:58702"/>
    </ligand>
</feature>
<keyword evidence="3 7" id="KW-0808">Transferase</keyword>
<keyword evidence="6" id="KW-0170">Cobalt</keyword>
<comment type="similarity">
    <text evidence="2 7">Belongs to the class-II DAHP synthase family.</text>
</comment>
<dbReference type="GO" id="GO:0009073">
    <property type="term" value="P:aromatic amino acid family biosynthetic process"/>
    <property type="evidence" value="ECO:0007669"/>
    <property type="project" value="UniProtKB-KW"/>
</dbReference>
<sequence length="521" mass="57259">MALSTRAVTLKASCAPNLRAVRRAGARRAAAITTRAVITPSAQPDALYDAPDRANKQISATGASLANWSPSSWKDREALQQPNYVDQAELEVALSEIANRPPLVFAGEVRGLQAQLANAAAGNAFVLFGGDCAESFKEFNTNHIRDTYRVLLQMSVVLMYGAGVPVVKLGRMAGQFAKPRSEDLETIDGVSLPSYRGDNINSSEFTEEARRPDPSRLIRAYDQSCSTLNLLRAFSSGGYASMQRVTKWNLDFMEGEKEGAEYRELADRVDAALNFMAACGIDEDHPTMKSTDFYTAHEALHLGYEEQLTRLDSTTEEFYGCSAHFLWCGERTRQPDGAHMEYFRGVSNPIGIKISDKSDGDSVVSLVKSLNPENVPGRITLISRMGAAKLREHLPRLITAVEDAGLNVLWVSDPMHGNTIKTENGFKTRPFERVRDEIMAFFEVHEQMGTHPGGVHLEMTGKNVTECTGGTATVTEGDLELRYETECDPRLNASQALELAFLMAKELGEMRARRGVPPSPP</sequence>
<name>C1N1Q4_MICPC</name>
<keyword evidence="9" id="KW-1185">Reference proteome</keyword>
<evidence type="ECO:0000256" key="2">
    <source>
        <dbReference type="ARBA" id="ARBA00008911"/>
    </source>
</evidence>
<dbReference type="GO" id="GO:0008652">
    <property type="term" value="P:amino acid biosynthetic process"/>
    <property type="evidence" value="ECO:0007669"/>
    <property type="project" value="UniProtKB-KW"/>
</dbReference>
<dbReference type="SUPFAM" id="SSF51569">
    <property type="entry name" value="Aldolase"/>
    <property type="match status" value="1"/>
</dbReference>
<feature type="binding site" evidence="6">
    <location>
        <position position="132"/>
    </location>
    <ligand>
        <name>Mn(2+)</name>
        <dbReference type="ChEBI" id="CHEBI:29035"/>
    </ligand>
</feature>
<keyword evidence="7" id="KW-0028">Amino-acid biosynthesis</keyword>
<dbReference type="GeneID" id="9687598"/>
<comment type="catalytic activity">
    <reaction evidence="5 7">
        <text>D-erythrose 4-phosphate + phosphoenolpyruvate + H2O = 7-phospho-2-dehydro-3-deoxy-D-arabino-heptonate + phosphate</text>
        <dbReference type="Rhea" id="RHEA:14717"/>
        <dbReference type="ChEBI" id="CHEBI:15377"/>
        <dbReference type="ChEBI" id="CHEBI:16897"/>
        <dbReference type="ChEBI" id="CHEBI:43474"/>
        <dbReference type="ChEBI" id="CHEBI:58394"/>
        <dbReference type="ChEBI" id="CHEBI:58702"/>
        <dbReference type="EC" id="2.5.1.54"/>
    </reaction>
</comment>
<dbReference type="eggNOG" id="ENOG502QPP7">
    <property type="taxonomic scope" value="Eukaryota"/>
</dbReference>
<comment type="subcellular location">
    <subcellularLocation>
        <location evidence="7">Plastid</location>
        <location evidence="7">Chloroplast</location>
    </subcellularLocation>
</comment>
<dbReference type="UniPathway" id="UPA00053">
    <property type="reaction ID" value="UER00084"/>
</dbReference>
<dbReference type="NCBIfam" id="TIGR01358">
    <property type="entry name" value="DAHP_synth_II"/>
    <property type="match status" value="1"/>
</dbReference>
<feature type="binding site" evidence="6">
    <location>
        <position position="353"/>
    </location>
    <ligand>
        <name>phosphoenolpyruvate</name>
        <dbReference type="ChEBI" id="CHEBI:58702"/>
    </ligand>
</feature>
<feature type="binding site" evidence="6">
    <location>
        <position position="384"/>
    </location>
    <ligand>
        <name>phosphoenolpyruvate</name>
        <dbReference type="ChEBI" id="CHEBI:58702"/>
    </ligand>
</feature>
<gene>
    <name evidence="8" type="ORF">MICPUCDRAFT_49704</name>
</gene>
<dbReference type="EMBL" id="GG663745">
    <property type="protein sequence ID" value="EEH53666.1"/>
    <property type="molecule type" value="Genomic_DNA"/>
</dbReference>
<keyword evidence="7" id="KW-0150">Chloroplast</keyword>
<keyword evidence="7" id="KW-0934">Plastid</keyword>
<evidence type="ECO:0000313" key="8">
    <source>
        <dbReference type="EMBL" id="EEH53666.1"/>
    </source>
</evidence>
<protein>
    <recommendedName>
        <fullName evidence="7">Phospho-2-dehydro-3-deoxyheptonate aldolase</fullName>
        <ecNumber evidence="7">2.5.1.54</ecNumber>
    </recommendedName>
</protein>
<dbReference type="GO" id="GO:0003849">
    <property type="term" value="F:3-deoxy-7-phosphoheptulonate synthase activity"/>
    <property type="evidence" value="ECO:0007669"/>
    <property type="project" value="UniProtKB-EC"/>
</dbReference>
<accession>C1N1Q4</accession>
<proteinExistence type="inferred from homology"/>
<dbReference type="OMA" id="FKVMMQM"/>
<dbReference type="PANTHER" id="PTHR21337:SF0">
    <property type="entry name" value="PHOSPHO-2-DEHYDRO-3-DEOXYHEPTONATE ALDOLASE"/>
    <property type="match status" value="1"/>
</dbReference>
<evidence type="ECO:0000256" key="7">
    <source>
        <dbReference type="RuleBase" id="RU363071"/>
    </source>
</evidence>
<keyword evidence="7" id="KW-0809">Transit peptide</keyword>
<dbReference type="Proteomes" id="UP000001876">
    <property type="component" value="Unassembled WGS sequence"/>
</dbReference>
<reference evidence="8 9" key="1">
    <citation type="journal article" date="2009" name="Science">
        <title>Green evolution and dynamic adaptations revealed by genomes of the marine picoeukaryotes Micromonas.</title>
        <authorList>
            <person name="Worden A.Z."/>
            <person name="Lee J.H."/>
            <person name="Mock T."/>
            <person name="Rouze P."/>
            <person name="Simmons M.P."/>
            <person name="Aerts A.L."/>
            <person name="Allen A.E."/>
            <person name="Cuvelier M.L."/>
            <person name="Derelle E."/>
            <person name="Everett M.V."/>
            <person name="Foulon E."/>
            <person name="Grimwood J."/>
            <person name="Gundlach H."/>
            <person name="Henrissat B."/>
            <person name="Napoli C."/>
            <person name="McDonald S.M."/>
            <person name="Parker M.S."/>
            <person name="Rombauts S."/>
            <person name="Salamov A."/>
            <person name="Von Dassow P."/>
            <person name="Badger J.H."/>
            <person name="Coutinho P.M."/>
            <person name="Demir E."/>
            <person name="Dubchak I."/>
            <person name="Gentemann C."/>
            <person name="Eikrem W."/>
            <person name="Gready J.E."/>
            <person name="John U."/>
            <person name="Lanier W."/>
            <person name="Lindquist E.A."/>
            <person name="Lucas S."/>
            <person name="Mayer K.F."/>
            <person name="Moreau H."/>
            <person name="Not F."/>
            <person name="Otillar R."/>
            <person name="Panaud O."/>
            <person name="Pangilinan J."/>
            <person name="Paulsen I."/>
            <person name="Piegu B."/>
            <person name="Poliakov A."/>
            <person name="Robbens S."/>
            <person name="Schmutz J."/>
            <person name="Toulza E."/>
            <person name="Wyss T."/>
            <person name="Zelensky A."/>
            <person name="Zhou K."/>
            <person name="Armbrust E.V."/>
            <person name="Bhattacharya D."/>
            <person name="Goodenough U.W."/>
            <person name="Van de Peer Y."/>
            <person name="Grigoriev I.V."/>
        </authorList>
    </citation>
    <scope>NUCLEOTIDE SEQUENCE [LARGE SCALE GENOMIC DNA]</scope>
    <source>
        <strain evidence="8 9">CCMP1545</strain>
    </source>
</reference>
<dbReference type="EC" id="2.5.1.54" evidence="7"/>
<dbReference type="STRING" id="564608.C1N1Q4"/>
<evidence type="ECO:0000256" key="6">
    <source>
        <dbReference type="PIRSR" id="PIRSR602480-1"/>
    </source>
</evidence>
<feature type="binding site" evidence="6">
    <location>
        <position position="488"/>
    </location>
    <ligand>
        <name>Mn(2+)</name>
        <dbReference type="ChEBI" id="CHEBI:29035"/>
    </ligand>
</feature>
<comment type="pathway">
    <text evidence="1 7">Metabolic intermediate biosynthesis; chorismate biosynthesis; chorismate from D-erythrose 4-phosphate and phosphoenolpyruvate: step 1/7.</text>
</comment>
<organism evidence="9">
    <name type="scientific">Micromonas pusilla (strain CCMP1545)</name>
    <name type="common">Picoplanktonic green alga</name>
    <dbReference type="NCBI Taxonomy" id="564608"/>
    <lineage>
        <taxon>Eukaryota</taxon>
        <taxon>Viridiplantae</taxon>
        <taxon>Chlorophyta</taxon>
        <taxon>Mamiellophyceae</taxon>
        <taxon>Mamiellales</taxon>
        <taxon>Mamiellaceae</taxon>
        <taxon>Micromonas</taxon>
    </lineage>
</organism>
<dbReference type="InterPro" id="IPR002480">
    <property type="entry name" value="DAHP_synth_2"/>
</dbReference>
<evidence type="ECO:0000256" key="1">
    <source>
        <dbReference type="ARBA" id="ARBA00004688"/>
    </source>
</evidence>
<dbReference type="Pfam" id="PF01474">
    <property type="entry name" value="DAHP_synth_2"/>
    <property type="match status" value="1"/>
</dbReference>
<evidence type="ECO:0000313" key="9">
    <source>
        <dbReference type="Proteomes" id="UP000001876"/>
    </source>
</evidence>
<feature type="binding site" evidence="6">
    <location>
        <position position="458"/>
    </location>
    <ligand>
        <name>Mn(2+)</name>
        <dbReference type="ChEBI" id="CHEBI:29035"/>
    </ligand>
</feature>
<evidence type="ECO:0000256" key="5">
    <source>
        <dbReference type="ARBA" id="ARBA00047508"/>
    </source>
</evidence>
<evidence type="ECO:0000256" key="4">
    <source>
        <dbReference type="ARBA" id="ARBA00023141"/>
    </source>
</evidence>
<keyword evidence="4 7" id="KW-0057">Aromatic amino acid biosynthesis</keyword>
<dbReference type="GO" id="GO:0009423">
    <property type="term" value="P:chorismate biosynthetic process"/>
    <property type="evidence" value="ECO:0007669"/>
    <property type="project" value="UniProtKB-UniPathway"/>
</dbReference>
<keyword evidence="6" id="KW-0464">Manganese</keyword>
<dbReference type="AlphaFoldDB" id="C1N1Q4"/>